<dbReference type="EMBL" id="OZ020098">
    <property type="protein sequence ID" value="CAK9270939.1"/>
    <property type="molecule type" value="Genomic_DNA"/>
</dbReference>
<sequence length="104" mass="11878">MRKLRDQNADKRMQSIEIPLLQFDDDEFYPDPVPDIQPSLPLLNPGLKPDEISKLNPVSISEDGTKDFVEPNHKIQAKLECKLTCQPETATPDVEREEVNPTHE</sequence>
<organism evidence="1 2">
    <name type="scientific">Sphagnum jensenii</name>
    <dbReference type="NCBI Taxonomy" id="128206"/>
    <lineage>
        <taxon>Eukaryota</taxon>
        <taxon>Viridiplantae</taxon>
        <taxon>Streptophyta</taxon>
        <taxon>Embryophyta</taxon>
        <taxon>Bryophyta</taxon>
        <taxon>Sphagnophytina</taxon>
        <taxon>Sphagnopsida</taxon>
        <taxon>Sphagnales</taxon>
        <taxon>Sphagnaceae</taxon>
        <taxon>Sphagnum</taxon>
    </lineage>
</organism>
<protein>
    <submittedName>
        <fullName evidence="1">Uncharacterized protein</fullName>
    </submittedName>
</protein>
<gene>
    <name evidence="1" type="ORF">CSSPJE1EN1_LOCUS16417</name>
</gene>
<evidence type="ECO:0000313" key="1">
    <source>
        <dbReference type="EMBL" id="CAK9270939.1"/>
    </source>
</evidence>
<proteinExistence type="predicted"/>
<accession>A0ABP0WVP5</accession>
<dbReference type="Proteomes" id="UP001497444">
    <property type="component" value="Chromosome 3"/>
</dbReference>
<name>A0ABP0WVP5_9BRYO</name>
<keyword evidence="2" id="KW-1185">Reference proteome</keyword>
<evidence type="ECO:0000313" key="2">
    <source>
        <dbReference type="Proteomes" id="UP001497444"/>
    </source>
</evidence>
<reference evidence="1" key="1">
    <citation type="submission" date="2024-02" db="EMBL/GenBank/DDBJ databases">
        <authorList>
            <consortium name="ELIXIR-Norway"/>
            <consortium name="Elixir Norway"/>
        </authorList>
    </citation>
    <scope>NUCLEOTIDE SEQUENCE</scope>
</reference>